<gene>
    <name evidence="2" type="ORF">B2M23_15440</name>
    <name evidence="3" type="ORF">PTZ04_01930</name>
</gene>
<dbReference type="EMBL" id="CP019962">
    <property type="protein sequence ID" value="ARD66832.1"/>
    <property type="molecule type" value="Genomic_DNA"/>
</dbReference>
<dbReference type="EMBL" id="JAQSVD010000001">
    <property type="protein sequence ID" value="MDE1469007.1"/>
    <property type="molecule type" value="Genomic_DNA"/>
</dbReference>
<keyword evidence="1" id="KW-0732">Signal</keyword>
<evidence type="ECO:0000313" key="4">
    <source>
        <dbReference type="Proteomes" id="UP000192391"/>
    </source>
</evidence>
<dbReference type="Proteomes" id="UP001215087">
    <property type="component" value="Unassembled WGS sequence"/>
</dbReference>
<keyword evidence="5" id="KW-1185">Reference proteome</keyword>
<reference evidence="2" key="1">
    <citation type="journal article" date="2015" name="Genome Announc.">
        <title>Draft Genome Sequence of Chemolithoautotrophic Acetogenic Butanol-Producing Eubacterium limosum ATCC 8486.</title>
        <authorList>
            <person name="Song Y."/>
            <person name="Cho B.K."/>
        </authorList>
    </citation>
    <scope>NUCLEOTIDE SEQUENCE</scope>
    <source>
        <strain evidence="2">ATCC 8486</strain>
    </source>
</reference>
<evidence type="ECO:0000256" key="1">
    <source>
        <dbReference type="SAM" id="SignalP"/>
    </source>
</evidence>
<proteinExistence type="predicted"/>
<feature type="chain" id="PRO_5042270297" description="Lipoprotein" evidence="1">
    <location>
        <begin position="24"/>
        <end position="170"/>
    </location>
</feature>
<feature type="signal peptide" evidence="1">
    <location>
        <begin position="1"/>
        <end position="23"/>
    </location>
</feature>
<evidence type="ECO:0000313" key="3">
    <source>
        <dbReference type="EMBL" id="MDE1469007.1"/>
    </source>
</evidence>
<sequence>MKRIITAAALLGLVLLLSGCGDQKSPLENVWHEDFSDTPQVVELRNTGTFRAHQIHKADNGLYYAYGPSGTYGDTEEQLIFACSGSNYSADDDVEIEAQTIAQKLKEQYPSRMERYYRVEGDILWLYDNPDKRETPDVPLTGKFHRGTPKECSDFKGKDYFGYYSESVKN</sequence>
<reference evidence="2" key="3">
    <citation type="submission" date="2017-02" db="EMBL/GenBank/DDBJ databases">
        <title>Integrative analysis reveals regulation of autotrophic growth of syngas fermenting bacteria at the translational level.</title>
        <authorList>
            <person name="Song Y."/>
            <person name="Shin J."/>
            <person name="Jeong Y."/>
            <person name="Jin S."/>
            <person name="Kim D.R."/>
            <person name="Kim S.C."/>
            <person name="Cho S."/>
            <person name="Cho B.-K."/>
        </authorList>
    </citation>
    <scope>NUCLEOTIDE SEQUENCE</scope>
    <source>
        <strain evidence="2">ATCC 8486</strain>
    </source>
</reference>
<dbReference type="Proteomes" id="UP000192391">
    <property type="component" value="Chromosome"/>
</dbReference>
<dbReference type="KEGG" id="elim:B2M23_15440"/>
<evidence type="ECO:0008006" key="6">
    <source>
        <dbReference type="Google" id="ProtNLM"/>
    </source>
</evidence>
<dbReference type="RefSeq" id="WP_038353892.1">
    <property type="nucleotide sequence ID" value="NZ_CP019962.1"/>
</dbReference>
<reference evidence="3 5" key="4">
    <citation type="submission" date="2023-02" db="EMBL/GenBank/DDBJ databases">
        <title>Comparative genome analysis of Eubacterium limosum species.</title>
        <authorList>
            <person name="Bak J.E."/>
        </authorList>
    </citation>
    <scope>NUCLEOTIDE SEQUENCE [LARGE SCALE GENOMIC DNA]</scope>
    <source>
        <strain evidence="3 5">KGMB01548</strain>
    </source>
</reference>
<accession>A0AAC9QW65</accession>
<protein>
    <recommendedName>
        <fullName evidence="6">Lipoprotein</fullName>
    </recommendedName>
</protein>
<name>A0AAC9QW65_EUBLI</name>
<evidence type="ECO:0000313" key="2">
    <source>
        <dbReference type="EMBL" id="ARD66832.1"/>
    </source>
</evidence>
<dbReference type="PROSITE" id="PS51257">
    <property type="entry name" value="PROKAR_LIPOPROTEIN"/>
    <property type="match status" value="1"/>
</dbReference>
<evidence type="ECO:0000313" key="5">
    <source>
        <dbReference type="Proteomes" id="UP001215087"/>
    </source>
</evidence>
<dbReference type="AlphaFoldDB" id="A0AAC9QW65"/>
<organism evidence="2 4">
    <name type="scientific">Eubacterium limosum</name>
    <dbReference type="NCBI Taxonomy" id="1736"/>
    <lineage>
        <taxon>Bacteria</taxon>
        <taxon>Bacillati</taxon>
        <taxon>Bacillota</taxon>
        <taxon>Clostridia</taxon>
        <taxon>Eubacteriales</taxon>
        <taxon>Eubacteriaceae</taxon>
        <taxon>Eubacterium</taxon>
    </lineage>
</organism>
<reference evidence="4" key="2">
    <citation type="journal article" date="2017" name="Sci. Rep.">
        <title>Determination of the Genome and Primary Transcriptome of Syngas Fermenting Eubacterium limosum ATCC 8486.</title>
        <authorList>
            <person name="Song Y."/>
            <person name="Shin J."/>
            <person name="Jeong Y."/>
            <person name="Jin S."/>
            <person name="Lee J.K."/>
            <person name="Kim D.R."/>
            <person name="Kim S.C."/>
            <person name="Cho S."/>
            <person name="Cho B.K."/>
        </authorList>
    </citation>
    <scope>NUCLEOTIDE SEQUENCE [LARGE SCALE GENOMIC DNA]</scope>
    <source>
        <strain evidence="4">ATCC 8486</strain>
    </source>
</reference>